<accession>A0A7X6D1J6</accession>
<dbReference type="PANTHER" id="PTHR36512">
    <property type="entry name" value="D-AMINOPEPTIDASE"/>
    <property type="match status" value="1"/>
</dbReference>
<organism evidence="3 4">
    <name type="scientific">Streptomyces lonarensis</name>
    <dbReference type="NCBI Taxonomy" id="700599"/>
    <lineage>
        <taxon>Bacteria</taxon>
        <taxon>Bacillati</taxon>
        <taxon>Actinomycetota</taxon>
        <taxon>Actinomycetes</taxon>
        <taxon>Kitasatosporales</taxon>
        <taxon>Streptomycetaceae</taxon>
        <taxon>Streptomyces</taxon>
    </lineage>
</organism>
<dbReference type="Proteomes" id="UP000578686">
    <property type="component" value="Unassembled WGS sequence"/>
</dbReference>
<proteinExistence type="inferred from homology"/>
<reference evidence="3 4" key="1">
    <citation type="submission" date="2020-03" db="EMBL/GenBank/DDBJ databases">
        <title>Draft genome of Streptomyces sp. ventii, isolated from the Axial Seamount in the Pacific Ocean, and resequencing of the two type strains Streptomyces lonarensis strain NCL 716 and Streptomyces bohaiensis strain 11A07.</title>
        <authorList>
            <person name="Loughran R.M."/>
            <person name="Pfannmuller K.M."/>
            <person name="Wasson B.J."/>
            <person name="Deadmond M.C."/>
            <person name="Paddock B.E."/>
            <person name="Koyack M.J."/>
            <person name="Gallegos D.A."/>
            <person name="Mitchell E.A."/>
            <person name="Ushijima B."/>
            <person name="Saw J.H."/>
            <person name="Mcphail K.L."/>
            <person name="Videau P."/>
        </authorList>
    </citation>
    <scope>NUCLEOTIDE SEQUENCE [LARGE SCALE GENOMIC DNA]</scope>
    <source>
        <strain evidence="3 4">NCL716</strain>
    </source>
</reference>
<name>A0A7X6D1J6_9ACTN</name>
<gene>
    <name evidence="3" type="ORF">HCN56_13215</name>
</gene>
<evidence type="ECO:0000256" key="2">
    <source>
        <dbReference type="SAM" id="MobiDB-lite"/>
    </source>
</evidence>
<dbReference type="InterPro" id="IPR005321">
    <property type="entry name" value="Peptidase_S58_DmpA"/>
</dbReference>
<sequence>MVAAPAGGRHGGAVRVHRPTNPTEPAEPAELAQLAEPAGRAALRARALGRRVGRLPTGPGNALTDVTGVLVGHTTLRDDSVGLYSGVTAVVPTALDDRPTLAAGLHVANGYGKFVGATQLAELGELETPVLLTSTLSAFRAADALVSWTLARAVPPPVSLNPVVGEINDGWLSGRWPRPVTEDHVLHALGTASDAPVPLGSVGGGTGACALGFKGGIGSASRVVGPVAGRDATVGVLVQANMGGELRLGDRTVTPEGLGLTRAGSRVETGSCVVVVALDIACPAHQLTRVAARGALALGRVGASYSHGSGDYGLAFSAVPSDAPRLLPPAELDAVFSAVREAVEEAVLDALLTAGSVHTPDGRTAHGLPAHAVVDTAGPS</sequence>
<keyword evidence="4" id="KW-1185">Reference proteome</keyword>
<comment type="caution">
    <text evidence="3">The sequence shown here is derived from an EMBL/GenBank/DDBJ whole genome shotgun (WGS) entry which is preliminary data.</text>
</comment>
<dbReference type="GO" id="GO:0004177">
    <property type="term" value="F:aminopeptidase activity"/>
    <property type="evidence" value="ECO:0007669"/>
    <property type="project" value="TreeGrafter"/>
</dbReference>
<evidence type="ECO:0000313" key="4">
    <source>
        <dbReference type="Proteomes" id="UP000578686"/>
    </source>
</evidence>
<dbReference type="SUPFAM" id="SSF56266">
    <property type="entry name" value="DmpA/ArgJ-like"/>
    <property type="match status" value="1"/>
</dbReference>
<dbReference type="AlphaFoldDB" id="A0A7X6D1J6"/>
<dbReference type="Pfam" id="PF03576">
    <property type="entry name" value="Peptidase_S58"/>
    <property type="match status" value="1"/>
</dbReference>
<feature type="compositionally biased region" description="Low complexity" evidence="2">
    <location>
        <begin position="19"/>
        <end position="28"/>
    </location>
</feature>
<dbReference type="Gene3D" id="3.60.70.12">
    <property type="entry name" value="L-amino peptidase D-ALA esterase/amidase"/>
    <property type="match status" value="1"/>
</dbReference>
<protein>
    <submittedName>
        <fullName evidence="3">S58 family peptidase</fullName>
    </submittedName>
</protein>
<evidence type="ECO:0000256" key="1">
    <source>
        <dbReference type="ARBA" id="ARBA00007068"/>
    </source>
</evidence>
<evidence type="ECO:0000313" key="3">
    <source>
        <dbReference type="EMBL" id="NJQ06516.1"/>
    </source>
</evidence>
<dbReference type="PANTHER" id="PTHR36512:SF3">
    <property type="entry name" value="BLR5678 PROTEIN"/>
    <property type="match status" value="1"/>
</dbReference>
<feature type="region of interest" description="Disordered" evidence="2">
    <location>
        <begin position="1"/>
        <end position="28"/>
    </location>
</feature>
<dbReference type="InterPro" id="IPR016117">
    <property type="entry name" value="ArgJ-like_dom_sf"/>
</dbReference>
<dbReference type="EMBL" id="JAAVJD010000089">
    <property type="protein sequence ID" value="NJQ06516.1"/>
    <property type="molecule type" value="Genomic_DNA"/>
</dbReference>
<comment type="similarity">
    <text evidence="1">Belongs to the peptidase S58 family.</text>
</comment>